<dbReference type="EMBL" id="CM003603">
    <property type="protein sequence ID" value="KYP76618.1"/>
    <property type="molecule type" value="Genomic_DNA"/>
</dbReference>
<evidence type="ECO:0000313" key="2">
    <source>
        <dbReference type="EMBL" id="KYP54468.1"/>
    </source>
</evidence>
<dbReference type="Proteomes" id="UP000075243">
    <property type="component" value="Chromosome 11"/>
</dbReference>
<gene>
    <name evidence="2" type="ORF">KK1_000656</name>
    <name evidence="3" type="ORF">KK1_020868</name>
</gene>
<dbReference type="EMBL" id="CM003613">
    <property type="protein sequence ID" value="KYP54468.1"/>
    <property type="molecule type" value="Genomic_DNA"/>
</dbReference>
<name>A0A151SI70_CAJCA</name>
<dbReference type="Gramene" id="C.cajan_00637.t">
    <property type="protein sequence ID" value="C.cajan_00637.t.cds1"/>
    <property type="gene ID" value="C.cajan_00637"/>
</dbReference>
<reference evidence="2 4" key="1">
    <citation type="journal article" date="2012" name="Nat. Biotechnol.">
        <title>Draft genome sequence of pigeonpea (Cajanus cajan), an orphan legume crop of resource-poor farmers.</title>
        <authorList>
            <person name="Varshney R.K."/>
            <person name="Chen W."/>
            <person name="Li Y."/>
            <person name="Bharti A.K."/>
            <person name="Saxena R.K."/>
            <person name="Schlueter J.A."/>
            <person name="Donoghue M.T."/>
            <person name="Azam S."/>
            <person name="Fan G."/>
            <person name="Whaley A.M."/>
            <person name="Farmer A.D."/>
            <person name="Sheridan J."/>
            <person name="Iwata A."/>
            <person name="Tuteja R."/>
            <person name="Penmetsa R.V."/>
            <person name="Wu W."/>
            <person name="Upadhyaya H.D."/>
            <person name="Yang S.P."/>
            <person name="Shah T."/>
            <person name="Saxena K.B."/>
            <person name="Michael T."/>
            <person name="McCombie W.R."/>
            <person name="Yang B."/>
            <person name="Zhang G."/>
            <person name="Yang H."/>
            <person name="Wang J."/>
            <person name="Spillane C."/>
            <person name="Cook D.R."/>
            <person name="May G.D."/>
            <person name="Xu X."/>
            <person name="Jackson S.A."/>
        </authorList>
    </citation>
    <scope>NUCLEOTIDE SEQUENCE [LARGE SCALE GENOMIC DNA]</scope>
    <source>
        <strain evidence="4">cv. Asha</strain>
    </source>
</reference>
<feature type="region of interest" description="Disordered" evidence="1">
    <location>
        <begin position="80"/>
        <end position="112"/>
    </location>
</feature>
<evidence type="ECO:0000313" key="3">
    <source>
        <dbReference type="EMBL" id="KYP76618.1"/>
    </source>
</evidence>
<evidence type="ECO:0000256" key="1">
    <source>
        <dbReference type="SAM" id="MobiDB-lite"/>
    </source>
</evidence>
<feature type="compositionally biased region" description="Basic residues" evidence="1">
    <location>
        <begin position="93"/>
        <end position="112"/>
    </location>
</feature>
<dbReference type="Proteomes" id="UP000075243">
    <property type="component" value="Chromosome 1"/>
</dbReference>
<dbReference type="Pfam" id="PF14223">
    <property type="entry name" value="Retrotran_gag_2"/>
    <property type="match status" value="1"/>
</dbReference>
<sequence length="112" mass="12365">MGEGASVTDHVNEFNSLLLRLVLVDIKFDDEVQALLLLSLLPDSWLGTVTTVSSTSRTTKLTFKGIRNLILGDDVHRRNAGESTSSLLSKEGRGKRPKRGQGSRRDRSKSKK</sequence>
<dbReference type="AlphaFoldDB" id="A0A151SI70"/>
<accession>A0A151SI70</accession>
<evidence type="ECO:0000313" key="4">
    <source>
        <dbReference type="Proteomes" id="UP000075243"/>
    </source>
</evidence>
<protein>
    <submittedName>
        <fullName evidence="2">Retrovirus-related Pol polyprotein from transposon TNT 1-94</fullName>
    </submittedName>
</protein>
<dbReference type="Gramene" id="C.cajan_20265.t">
    <property type="protein sequence ID" value="C.cajan_20265.t.cds1"/>
    <property type="gene ID" value="C.cajan_20265"/>
</dbReference>
<keyword evidence="4" id="KW-1185">Reference proteome</keyword>
<proteinExistence type="predicted"/>
<organism evidence="2 4">
    <name type="scientific">Cajanus cajan</name>
    <name type="common">Pigeon pea</name>
    <name type="synonym">Cajanus indicus</name>
    <dbReference type="NCBI Taxonomy" id="3821"/>
    <lineage>
        <taxon>Eukaryota</taxon>
        <taxon>Viridiplantae</taxon>
        <taxon>Streptophyta</taxon>
        <taxon>Embryophyta</taxon>
        <taxon>Tracheophyta</taxon>
        <taxon>Spermatophyta</taxon>
        <taxon>Magnoliopsida</taxon>
        <taxon>eudicotyledons</taxon>
        <taxon>Gunneridae</taxon>
        <taxon>Pentapetalae</taxon>
        <taxon>rosids</taxon>
        <taxon>fabids</taxon>
        <taxon>Fabales</taxon>
        <taxon>Fabaceae</taxon>
        <taxon>Papilionoideae</taxon>
        <taxon>50 kb inversion clade</taxon>
        <taxon>NPAAA clade</taxon>
        <taxon>indigoferoid/millettioid clade</taxon>
        <taxon>Phaseoleae</taxon>
        <taxon>Cajanus</taxon>
    </lineage>
</organism>